<sequence>MHLQTNTDTYIQMSHSHSNNASAESKHNIMSFQEKSDAFDEFTLVAKNNPATVFTAKDNNDVAYPLLVKFNCDYGGEVSKRVSVWRKHIRSTMRFHEESSHCNTCTENLNSLSLYAAKSGLVVFTNKQIGIFNGLPEANNTNKLLNKVVNLMKHHSSSQVPPFRLELCTDIGLRHGYAITNDGVEFEHHVGHTNSYMRYPLSKTQITMKAAFTGLSDIMFQFLDKLTNLANIGEVCGRCKVILKHLKQHHYGEKYTNAVNWIITTCEDYQVAGCPSLPWDRIEIVANMISRSHLGLNSDRKPISFHLQQANGAILNWLENAHTEKALHGLIRETLNPTNYQQKKPAPVSTWGSGGKGSSAGQIAKVQKLLGDFNVSFATVESMMRNRPSSTFVVPSGRFAEEKTGASNAFASLTLAATDAKKSNKNRSLAKWGSDPYSDFGKVTSLHELARKLKNIQDGHRLEIRYSADEPMAMYEFSNTHSDAWKLRSENEDDTTTGYSWSFLGYNSEYRTLNSNTWGGVHAIHFAGSTRSVFVMQDHPYTTYNTRFTFKKTYDKASIMRSEFNSSSSEKARRTGFGAWALSSIAHSFGQTVLSIMSQVTMEPLTNETPILGPGFCRSSKEGHEGEFQFGKDIQIRVTSHGRKIWPPTSEYHSIWRFDPSPNQATLPKSVAPPPSTSDWVEKLRQLKALYDEGVITSADFENKKASILASN</sequence>
<feature type="compositionally biased region" description="Polar residues" evidence="1">
    <location>
        <begin position="1"/>
        <end position="13"/>
    </location>
</feature>
<evidence type="ECO:0000259" key="2">
    <source>
        <dbReference type="Pfam" id="PF09851"/>
    </source>
</evidence>
<dbReference type="InterPro" id="IPR018649">
    <property type="entry name" value="SHOCT"/>
</dbReference>
<dbReference type="Pfam" id="PF09851">
    <property type="entry name" value="SHOCT"/>
    <property type="match status" value="1"/>
</dbReference>
<name>A0A6C0JB99_9ZZZZ</name>
<accession>A0A6C0JB99</accession>
<dbReference type="AlphaFoldDB" id="A0A6C0JB99"/>
<reference evidence="3" key="1">
    <citation type="journal article" date="2020" name="Nature">
        <title>Giant virus diversity and host interactions through global metagenomics.</title>
        <authorList>
            <person name="Schulz F."/>
            <person name="Roux S."/>
            <person name="Paez-Espino D."/>
            <person name="Jungbluth S."/>
            <person name="Walsh D.A."/>
            <person name="Denef V.J."/>
            <person name="McMahon K.D."/>
            <person name="Konstantinidis K.T."/>
            <person name="Eloe-Fadrosh E.A."/>
            <person name="Kyrpides N.C."/>
            <person name="Woyke T."/>
        </authorList>
    </citation>
    <scope>NUCLEOTIDE SEQUENCE</scope>
    <source>
        <strain evidence="3">GVMAG-M-3300025890-48</strain>
    </source>
</reference>
<evidence type="ECO:0000313" key="3">
    <source>
        <dbReference type="EMBL" id="QHU02929.1"/>
    </source>
</evidence>
<evidence type="ECO:0000256" key="1">
    <source>
        <dbReference type="SAM" id="MobiDB-lite"/>
    </source>
</evidence>
<dbReference type="EMBL" id="MN740367">
    <property type="protein sequence ID" value="QHU02929.1"/>
    <property type="molecule type" value="Genomic_DNA"/>
</dbReference>
<organism evidence="3">
    <name type="scientific">viral metagenome</name>
    <dbReference type="NCBI Taxonomy" id="1070528"/>
    <lineage>
        <taxon>unclassified sequences</taxon>
        <taxon>metagenomes</taxon>
        <taxon>organismal metagenomes</taxon>
    </lineage>
</organism>
<proteinExistence type="predicted"/>
<feature type="region of interest" description="Disordered" evidence="1">
    <location>
        <begin position="1"/>
        <end position="20"/>
    </location>
</feature>
<feature type="domain" description="SHOCT" evidence="2">
    <location>
        <begin position="682"/>
        <end position="709"/>
    </location>
</feature>
<protein>
    <recommendedName>
        <fullName evidence="2">SHOCT domain-containing protein</fullName>
    </recommendedName>
</protein>